<evidence type="ECO:0000313" key="3">
    <source>
        <dbReference type="Proteomes" id="UP000324800"/>
    </source>
</evidence>
<evidence type="ECO:0000256" key="1">
    <source>
        <dbReference type="SAM" id="MobiDB-lite"/>
    </source>
</evidence>
<sequence>MTETLRSQIQAGGDIKSQIIHHSTRLRLRETSDSEKIKSLTELLILIIASEQGEWREIMGESGIIESLSGLMLETANPRIRTLSGSVIQLVQQIGTESTEQTDWRTLLSPLISLLFNPDQQISNSGKQSLFQTIGVKQEALLALVDIGLIEQGAETLDLTFTSQQSSSQTSSSYQSDLPQGVIMNILEVIDKILKSDIQIGDKTKKLRIVAQRVVQTQPPKQIKLAFQQMLLILDQDQEENDIQSLQTALTETQNRLREADERIRAAEEIMRNTEEQRRSEEQQKREAQEQLRIKDAENQRLQAEIGRFQPQTGQQQQQQNIPAQQTNFNWNPSEQAQQPNRGTEE</sequence>
<feature type="region of interest" description="Disordered" evidence="1">
    <location>
        <begin position="270"/>
        <end position="346"/>
    </location>
</feature>
<dbReference type="AlphaFoldDB" id="A0A5J4VRP2"/>
<dbReference type="EMBL" id="SNRW01005450">
    <property type="protein sequence ID" value="KAA6385049.1"/>
    <property type="molecule type" value="Genomic_DNA"/>
</dbReference>
<protein>
    <submittedName>
        <fullName evidence="2">Uncharacterized protein</fullName>
    </submittedName>
</protein>
<comment type="caution">
    <text evidence="2">The sequence shown here is derived from an EMBL/GenBank/DDBJ whole genome shotgun (WGS) entry which is preliminary data.</text>
</comment>
<gene>
    <name evidence="2" type="ORF">EZS28_019426</name>
</gene>
<dbReference type="Proteomes" id="UP000324800">
    <property type="component" value="Unassembled WGS sequence"/>
</dbReference>
<accession>A0A5J4VRP2</accession>
<organism evidence="2 3">
    <name type="scientific">Streblomastix strix</name>
    <dbReference type="NCBI Taxonomy" id="222440"/>
    <lineage>
        <taxon>Eukaryota</taxon>
        <taxon>Metamonada</taxon>
        <taxon>Preaxostyla</taxon>
        <taxon>Oxymonadida</taxon>
        <taxon>Streblomastigidae</taxon>
        <taxon>Streblomastix</taxon>
    </lineage>
</organism>
<feature type="compositionally biased region" description="Low complexity" evidence="1">
    <location>
        <begin position="306"/>
        <end position="329"/>
    </location>
</feature>
<evidence type="ECO:0000313" key="2">
    <source>
        <dbReference type="EMBL" id="KAA6385049.1"/>
    </source>
</evidence>
<reference evidence="2 3" key="1">
    <citation type="submission" date="2019-03" db="EMBL/GenBank/DDBJ databases">
        <title>Single cell metagenomics reveals metabolic interactions within the superorganism composed of flagellate Streblomastix strix and complex community of Bacteroidetes bacteria on its surface.</title>
        <authorList>
            <person name="Treitli S.C."/>
            <person name="Kolisko M."/>
            <person name="Husnik F."/>
            <person name="Keeling P."/>
            <person name="Hampl V."/>
        </authorList>
    </citation>
    <scope>NUCLEOTIDE SEQUENCE [LARGE SCALE GENOMIC DNA]</scope>
    <source>
        <strain evidence="2">ST1C</strain>
    </source>
</reference>
<proteinExistence type="predicted"/>
<name>A0A5J4VRP2_9EUKA</name>
<feature type="compositionally biased region" description="Basic and acidic residues" evidence="1">
    <location>
        <begin position="270"/>
        <end position="299"/>
    </location>
</feature>
<feature type="compositionally biased region" description="Polar residues" evidence="1">
    <location>
        <begin position="330"/>
        <end position="346"/>
    </location>
</feature>
<feature type="non-terminal residue" evidence="2">
    <location>
        <position position="346"/>
    </location>
</feature>